<gene>
    <name evidence="7" type="primary">Tsp66A</name>
</gene>
<keyword evidence="4 5" id="KW-0472">Membrane</keyword>
<sequence>MATRQSEAVVVDPLLTKRAKRILLIGSIVIYALWLLNIGLTAWNIRTYYMVLNVHRGCRQCFFASYMMITLGVECLTLVILFMTFPLVLYRMARGIRIYVTILFLFIFLEFMLALVLQQEYQAIGDVMLMWNYDKNLNFFEVNYQCCGVLGPGDYNVIGFSPPDSCYKDGSGKNEDLYTKGCSTVTVQPIPMSVCVIISLVAKFIMFLALFIFMIYLKRSKTPKRRWSILHPIIRLEARY</sequence>
<evidence type="ECO:0000256" key="1">
    <source>
        <dbReference type="ARBA" id="ARBA00004141"/>
    </source>
</evidence>
<dbReference type="Proteomes" id="UP001652661">
    <property type="component" value="Chromosome 3L"/>
</dbReference>
<dbReference type="Pfam" id="PF00335">
    <property type="entry name" value="Tetraspanin"/>
    <property type="match status" value="1"/>
</dbReference>
<feature type="transmembrane region" description="Helical" evidence="5">
    <location>
        <begin position="190"/>
        <end position="217"/>
    </location>
</feature>
<dbReference type="SUPFAM" id="SSF48652">
    <property type="entry name" value="Tetraspanin"/>
    <property type="match status" value="1"/>
</dbReference>
<evidence type="ECO:0000256" key="4">
    <source>
        <dbReference type="ARBA" id="ARBA00023136"/>
    </source>
</evidence>
<dbReference type="AlphaFoldDB" id="A0A6P4IW73"/>
<dbReference type="RefSeq" id="XP_017027136.1">
    <property type="nucleotide sequence ID" value="XM_017171647.3"/>
</dbReference>
<evidence type="ECO:0000256" key="2">
    <source>
        <dbReference type="ARBA" id="ARBA00022692"/>
    </source>
</evidence>
<dbReference type="OrthoDB" id="6239677at2759"/>
<reference evidence="7" key="1">
    <citation type="submission" date="2025-08" db="UniProtKB">
        <authorList>
            <consortium name="RefSeq"/>
        </authorList>
    </citation>
    <scope>IDENTIFICATION</scope>
    <source>
        <strain evidence="7">14028-0561.14</strain>
        <tissue evidence="7">Whole fly</tissue>
    </source>
</reference>
<evidence type="ECO:0000256" key="3">
    <source>
        <dbReference type="ARBA" id="ARBA00022989"/>
    </source>
</evidence>
<protein>
    <submittedName>
        <fullName evidence="7">Uncharacterized protein Tsp66A</fullName>
    </submittedName>
</protein>
<dbReference type="OMA" id="WNCLFRS"/>
<keyword evidence="3 5" id="KW-1133">Transmembrane helix</keyword>
<feature type="transmembrane region" description="Helical" evidence="5">
    <location>
        <begin position="22"/>
        <end position="43"/>
    </location>
</feature>
<dbReference type="InterPro" id="IPR018499">
    <property type="entry name" value="Tetraspanin/Peripherin"/>
</dbReference>
<organism evidence="6 7">
    <name type="scientific">Drosophila kikkawai</name>
    <name type="common">Fruit fly</name>
    <dbReference type="NCBI Taxonomy" id="30033"/>
    <lineage>
        <taxon>Eukaryota</taxon>
        <taxon>Metazoa</taxon>
        <taxon>Ecdysozoa</taxon>
        <taxon>Arthropoda</taxon>
        <taxon>Hexapoda</taxon>
        <taxon>Insecta</taxon>
        <taxon>Pterygota</taxon>
        <taxon>Neoptera</taxon>
        <taxon>Endopterygota</taxon>
        <taxon>Diptera</taxon>
        <taxon>Brachycera</taxon>
        <taxon>Muscomorpha</taxon>
        <taxon>Ephydroidea</taxon>
        <taxon>Drosophilidae</taxon>
        <taxon>Drosophila</taxon>
        <taxon>Sophophora</taxon>
    </lineage>
</organism>
<dbReference type="GO" id="GO:0016020">
    <property type="term" value="C:membrane"/>
    <property type="evidence" value="ECO:0007669"/>
    <property type="project" value="UniProtKB-SubCell"/>
</dbReference>
<keyword evidence="2 5" id="KW-0812">Transmembrane</keyword>
<dbReference type="Gene3D" id="1.10.1450.10">
    <property type="entry name" value="Tetraspanin"/>
    <property type="match status" value="1"/>
</dbReference>
<dbReference type="CDD" id="cd03127">
    <property type="entry name" value="tetraspanin_LEL"/>
    <property type="match status" value="1"/>
</dbReference>
<feature type="transmembrane region" description="Helical" evidence="5">
    <location>
        <begin position="96"/>
        <end position="117"/>
    </location>
</feature>
<feature type="transmembrane region" description="Helical" evidence="5">
    <location>
        <begin position="63"/>
        <end position="89"/>
    </location>
</feature>
<accession>A0A6P4IW73</accession>
<evidence type="ECO:0000313" key="7">
    <source>
        <dbReference type="RefSeq" id="XP_017027136.1"/>
    </source>
</evidence>
<comment type="subcellular location">
    <subcellularLocation>
        <location evidence="1">Membrane</location>
        <topology evidence="1">Multi-pass membrane protein</topology>
    </subcellularLocation>
</comment>
<dbReference type="InterPro" id="IPR008952">
    <property type="entry name" value="Tetraspanin_EC2_sf"/>
</dbReference>
<name>A0A6P4IW73_DROKI</name>
<evidence type="ECO:0000256" key="5">
    <source>
        <dbReference type="SAM" id="Phobius"/>
    </source>
</evidence>
<evidence type="ECO:0000313" key="6">
    <source>
        <dbReference type="Proteomes" id="UP001652661"/>
    </source>
</evidence>
<proteinExistence type="predicted"/>
<keyword evidence="6" id="KW-1185">Reference proteome</keyword>